<keyword evidence="3" id="KW-0731">Sigma factor</keyword>
<comment type="caution">
    <text evidence="7">The sequence shown here is derived from an EMBL/GenBank/DDBJ whole genome shotgun (WGS) entry which is preliminary data.</text>
</comment>
<keyword evidence="2" id="KW-0805">Transcription regulation</keyword>
<name>A0A917MTK3_9BACT</name>
<dbReference type="EMBL" id="BMIB01000002">
    <property type="protein sequence ID" value="GGH63008.1"/>
    <property type="molecule type" value="Genomic_DNA"/>
</dbReference>
<evidence type="ECO:0000256" key="1">
    <source>
        <dbReference type="ARBA" id="ARBA00010641"/>
    </source>
</evidence>
<organism evidence="7 8">
    <name type="scientific">Filimonas zeae</name>
    <dbReference type="NCBI Taxonomy" id="1737353"/>
    <lineage>
        <taxon>Bacteria</taxon>
        <taxon>Pseudomonadati</taxon>
        <taxon>Bacteroidota</taxon>
        <taxon>Chitinophagia</taxon>
        <taxon>Chitinophagales</taxon>
        <taxon>Chitinophagaceae</taxon>
        <taxon>Filimonas</taxon>
    </lineage>
</organism>
<feature type="domain" description="RNA polymerase sigma factor 70 region 4 type 2" evidence="6">
    <location>
        <begin position="123"/>
        <end position="174"/>
    </location>
</feature>
<reference evidence="7" key="2">
    <citation type="submission" date="2020-09" db="EMBL/GenBank/DDBJ databases">
        <authorList>
            <person name="Sun Q."/>
            <person name="Zhou Y."/>
        </authorList>
    </citation>
    <scope>NUCLEOTIDE SEQUENCE</scope>
    <source>
        <strain evidence="7">CGMCC 1.15290</strain>
    </source>
</reference>
<proteinExistence type="inferred from homology"/>
<dbReference type="SUPFAM" id="SSF88659">
    <property type="entry name" value="Sigma3 and sigma4 domains of RNA polymerase sigma factors"/>
    <property type="match status" value="1"/>
</dbReference>
<dbReference type="Gene3D" id="1.10.1740.10">
    <property type="match status" value="1"/>
</dbReference>
<dbReference type="Pfam" id="PF08281">
    <property type="entry name" value="Sigma70_r4_2"/>
    <property type="match status" value="1"/>
</dbReference>
<dbReference type="GO" id="GO:0006352">
    <property type="term" value="P:DNA-templated transcription initiation"/>
    <property type="evidence" value="ECO:0007669"/>
    <property type="project" value="InterPro"/>
</dbReference>
<dbReference type="InterPro" id="IPR013249">
    <property type="entry name" value="RNA_pol_sigma70_r4_t2"/>
</dbReference>
<keyword evidence="7" id="KW-0240">DNA-directed RNA polymerase</keyword>
<dbReference type="GO" id="GO:0000428">
    <property type="term" value="C:DNA-directed RNA polymerase complex"/>
    <property type="evidence" value="ECO:0007669"/>
    <property type="project" value="UniProtKB-KW"/>
</dbReference>
<dbReference type="InterPro" id="IPR014327">
    <property type="entry name" value="RNA_pol_sigma70_bacteroid"/>
</dbReference>
<evidence type="ECO:0000313" key="7">
    <source>
        <dbReference type="EMBL" id="GGH63008.1"/>
    </source>
</evidence>
<dbReference type="NCBIfam" id="TIGR02985">
    <property type="entry name" value="Sig70_bacteroi1"/>
    <property type="match status" value="1"/>
</dbReference>
<dbReference type="InterPro" id="IPR013324">
    <property type="entry name" value="RNA_pol_sigma_r3/r4-like"/>
</dbReference>
<dbReference type="RefSeq" id="WP_188951260.1">
    <property type="nucleotide sequence ID" value="NZ_BMIB01000002.1"/>
</dbReference>
<sequence length="197" mass="22820">MERTQLYNEEELLRRVAGGNEQAFSEVVDHYAPVVYAQLLVYLKDVHRAEEVSQDIFMAIWRNREKLPGMDNFPGYLYVSTRNKILTVVKERVMATEEPPEDRLHSLLTDPASAVEFKELMNSIRRGIELLPARRKEVFMLSRQENLTYDEIASRLGLSKNTVKEHISEALTFLRDYLNRGMDVILVGLLWLAMAGF</sequence>
<gene>
    <name evidence="7" type="ORF">GCM10011379_13430</name>
</gene>
<dbReference type="InterPro" id="IPR007627">
    <property type="entry name" value="RNA_pol_sigma70_r2"/>
</dbReference>
<evidence type="ECO:0000256" key="4">
    <source>
        <dbReference type="ARBA" id="ARBA00023163"/>
    </source>
</evidence>
<dbReference type="GO" id="GO:0016987">
    <property type="term" value="F:sigma factor activity"/>
    <property type="evidence" value="ECO:0007669"/>
    <property type="project" value="UniProtKB-KW"/>
</dbReference>
<keyword evidence="8" id="KW-1185">Reference proteome</keyword>
<dbReference type="Gene3D" id="1.10.10.10">
    <property type="entry name" value="Winged helix-like DNA-binding domain superfamily/Winged helix DNA-binding domain"/>
    <property type="match status" value="1"/>
</dbReference>
<dbReference type="InterPro" id="IPR036388">
    <property type="entry name" value="WH-like_DNA-bd_sf"/>
</dbReference>
<accession>A0A917MTK3</accession>
<dbReference type="GO" id="GO:0003677">
    <property type="term" value="F:DNA binding"/>
    <property type="evidence" value="ECO:0007669"/>
    <property type="project" value="InterPro"/>
</dbReference>
<evidence type="ECO:0000259" key="5">
    <source>
        <dbReference type="Pfam" id="PF04542"/>
    </source>
</evidence>
<evidence type="ECO:0000313" key="8">
    <source>
        <dbReference type="Proteomes" id="UP000627292"/>
    </source>
</evidence>
<dbReference type="CDD" id="cd06171">
    <property type="entry name" value="Sigma70_r4"/>
    <property type="match status" value="1"/>
</dbReference>
<evidence type="ECO:0000256" key="3">
    <source>
        <dbReference type="ARBA" id="ARBA00023082"/>
    </source>
</evidence>
<dbReference type="Pfam" id="PF04542">
    <property type="entry name" value="Sigma70_r2"/>
    <property type="match status" value="1"/>
</dbReference>
<dbReference type="AlphaFoldDB" id="A0A917MTK3"/>
<evidence type="ECO:0000256" key="2">
    <source>
        <dbReference type="ARBA" id="ARBA00023015"/>
    </source>
</evidence>
<dbReference type="NCBIfam" id="TIGR02937">
    <property type="entry name" value="sigma70-ECF"/>
    <property type="match status" value="1"/>
</dbReference>
<dbReference type="InterPro" id="IPR039425">
    <property type="entry name" value="RNA_pol_sigma-70-like"/>
</dbReference>
<dbReference type="InterPro" id="IPR014284">
    <property type="entry name" value="RNA_pol_sigma-70_dom"/>
</dbReference>
<dbReference type="SUPFAM" id="SSF88946">
    <property type="entry name" value="Sigma2 domain of RNA polymerase sigma factors"/>
    <property type="match status" value="1"/>
</dbReference>
<dbReference type="PANTHER" id="PTHR43133:SF46">
    <property type="entry name" value="RNA POLYMERASE SIGMA-70 FACTOR ECF SUBFAMILY"/>
    <property type="match status" value="1"/>
</dbReference>
<dbReference type="InterPro" id="IPR013325">
    <property type="entry name" value="RNA_pol_sigma_r2"/>
</dbReference>
<evidence type="ECO:0000259" key="6">
    <source>
        <dbReference type="Pfam" id="PF08281"/>
    </source>
</evidence>
<reference evidence="7" key="1">
    <citation type="journal article" date="2014" name="Int. J. Syst. Evol. Microbiol.">
        <title>Complete genome sequence of Corynebacterium casei LMG S-19264T (=DSM 44701T), isolated from a smear-ripened cheese.</title>
        <authorList>
            <consortium name="US DOE Joint Genome Institute (JGI-PGF)"/>
            <person name="Walter F."/>
            <person name="Albersmeier A."/>
            <person name="Kalinowski J."/>
            <person name="Ruckert C."/>
        </authorList>
    </citation>
    <scope>NUCLEOTIDE SEQUENCE</scope>
    <source>
        <strain evidence="7">CGMCC 1.15290</strain>
    </source>
</reference>
<dbReference type="PANTHER" id="PTHR43133">
    <property type="entry name" value="RNA POLYMERASE ECF-TYPE SIGMA FACTO"/>
    <property type="match status" value="1"/>
</dbReference>
<protein>
    <submittedName>
        <fullName evidence="7">DNA-directed RNA polymerase sigma-70 factor</fullName>
    </submittedName>
</protein>
<dbReference type="Proteomes" id="UP000627292">
    <property type="component" value="Unassembled WGS sequence"/>
</dbReference>
<keyword evidence="4" id="KW-0804">Transcription</keyword>
<feature type="domain" description="RNA polymerase sigma-70 region 2" evidence="5">
    <location>
        <begin position="28"/>
        <end position="89"/>
    </location>
</feature>
<comment type="similarity">
    <text evidence="1">Belongs to the sigma-70 factor family. ECF subfamily.</text>
</comment>